<keyword evidence="2" id="KW-1185">Reference proteome</keyword>
<dbReference type="EMBL" id="PXWF02000119">
    <property type="protein sequence ID" value="PWF49063.1"/>
    <property type="molecule type" value="Genomic_DNA"/>
</dbReference>
<dbReference type="AlphaFoldDB" id="A0A2U2HNI7"/>
<dbReference type="OrthoDB" id="197187at2"/>
<gene>
    <name evidence="1" type="ORF">C7C56_008570</name>
</gene>
<dbReference type="CDD" id="cd14744">
    <property type="entry name" value="PAAR_CT_2"/>
    <property type="match status" value="1"/>
</dbReference>
<sequence>MQPFIVQGDKTSHGGSVLMGSPFSDCDGKPIARVGDMCSCPLCKGVFPIAEGDQSNIIDGAPVAYHGCKTACGAMLISSQIRTLTQPSAGAAPGAADCDGKVETPDGFGAVGSGLAAAYQDEPHKSDSQRFQGRFQLVSIDTGEPIAGKAVRVRSTSGQYLTGTTDAEGFTQWVERDAAEALAFDLQERSA</sequence>
<dbReference type="InterPro" id="IPR008727">
    <property type="entry name" value="PAAR_motif"/>
</dbReference>
<dbReference type="Gene3D" id="2.60.200.60">
    <property type="match status" value="1"/>
</dbReference>
<organism evidence="1 2">
    <name type="scientific">Massilia glaciei</name>
    <dbReference type="NCBI Taxonomy" id="1524097"/>
    <lineage>
        <taxon>Bacteria</taxon>
        <taxon>Pseudomonadati</taxon>
        <taxon>Pseudomonadota</taxon>
        <taxon>Betaproteobacteria</taxon>
        <taxon>Burkholderiales</taxon>
        <taxon>Oxalobacteraceae</taxon>
        <taxon>Telluria group</taxon>
        <taxon>Massilia</taxon>
    </lineage>
</organism>
<proteinExistence type="predicted"/>
<name>A0A2U2HNI7_9BURK</name>
<dbReference type="Proteomes" id="UP000241421">
    <property type="component" value="Unassembled WGS sequence"/>
</dbReference>
<dbReference type="Pfam" id="PF05488">
    <property type="entry name" value="PAAR_motif"/>
    <property type="match status" value="1"/>
</dbReference>
<dbReference type="RefSeq" id="WP_106757027.1">
    <property type="nucleotide sequence ID" value="NZ_PXWF02000119.1"/>
</dbReference>
<comment type="caution">
    <text evidence="1">The sequence shown here is derived from an EMBL/GenBank/DDBJ whole genome shotgun (WGS) entry which is preliminary data.</text>
</comment>
<accession>A0A2U2HNI7</accession>
<evidence type="ECO:0000313" key="2">
    <source>
        <dbReference type="Proteomes" id="UP000241421"/>
    </source>
</evidence>
<reference evidence="1 2" key="1">
    <citation type="submission" date="2018-04" db="EMBL/GenBank/DDBJ databases">
        <title>Massilia violaceinigra sp. nov., a novel purple-pigmented bacterium isolated from Tianshan glacier, Xinjiang, China.</title>
        <authorList>
            <person name="Wang H."/>
        </authorList>
    </citation>
    <scope>NUCLEOTIDE SEQUENCE [LARGE SCALE GENOMIC DNA]</scope>
    <source>
        <strain evidence="1 2">B448-2</strain>
    </source>
</reference>
<evidence type="ECO:0000313" key="1">
    <source>
        <dbReference type="EMBL" id="PWF49063.1"/>
    </source>
</evidence>
<protein>
    <submittedName>
        <fullName evidence="1">PAAR domain-containing protein</fullName>
    </submittedName>
</protein>